<name>A0A1M6TDL8_9BACT</name>
<feature type="transmembrane region" description="Helical" evidence="8">
    <location>
        <begin position="293"/>
        <end position="312"/>
    </location>
</feature>
<protein>
    <submittedName>
        <fullName evidence="9">Predicted PurR-regulated permease PerM</fullName>
    </submittedName>
</protein>
<evidence type="ECO:0000256" key="4">
    <source>
        <dbReference type="ARBA" id="ARBA00022475"/>
    </source>
</evidence>
<evidence type="ECO:0000256" key="7">
    <source>
        <dbReference type="ARBA" id="ARBA00023136"/>
    </source>
</evidence>
<feature type="transmembrane region" description="Helical" evidence="8">
    <location>
        <begin position="26"/>
        <end position="44"/>
    </location>
</feature>
<reference evidence="10" key="1">
    <citation type="submission" date="2016-11" db="EMBL/GenBank/DDBJ databases">
        <authorList>
            <person name="Varghese N."/>
            <person name="Submissions S."/>
        </authorList>
    </citation>
    <scope>NUCLEOTIDE SEQUENCE [LARGE SCALE GENOMIC DNA]</scope>
    <source>
        <strain evidence="10">DSM 22212</strain>
    </source>
</reference>
<dbReference type="GO" id="GO:0005886">
    <property type="term" value="C:plasma membrane"/>
    <property type="evidence" value="ECO:0007669"/>
    <property type="project" value="UniProtKB-SubCell"/>
</dbReference>
<keyword evidence="10" id="KW-1185">Reference proteome</keyword>
<dbReference type="PANTHER" id="PTHR21716">
    <property type="entry name" value="TRANSMEMBRANE PROTEIN"/>
    <property type="match status" value="1"/>
</dbReference>
<evidence type="ECO:0000256" key="2">
    <source>
        <dbReference type="ARBA" id="ARBA00009773"/>
    </source>
</evidence>
<keyword evidence="6 8" id="KW-1133">Transmembrane helix</keyword>
<gene>
    <name evidence="9" type="ORF">SAMN04488087_1351</name>
</gene>
<evidence type="ECO:0000256" key="3">
    <source>
        <dbReference type="ARBA" id="ARBA00022448"/>
    </source>
</evidence>
<dbReference type="AlphaFoldDB" id="A0A1M6TDL8"/>
<dbReference type="GO" id="GO:0055085">
    <property type="term" value="P:transmembrane transport"/>
    <property type="evidence" value="ECO:0007669"/>
    <property type="project" value="TreeGrafter"/>
</dbReference>
<dbReference type="STRING" id="633813.SAMN04488087_1351"/>
<dbReference type="RefSeq" id="WP_072715219.1">
    <property type="nucleotide sequence ID" value="NZ_FRAU01000004.1"/>
</dbReference>
<evidence type="ECO:0000313" key="9">
    <source>
        <dbReference type="EMBL" id="SHK55095.1"/>
    </source>
</evidence>
<accession>A0A1M6TDL8</accession>
<feature type="transmembrane region" description="Helical" evidence="8">
    <location>
        <begin position="50"/>
        <end position="68"/>
    </location>
</feature>
<dbReference type="Proteomes" id="UP000185812">
    <property type="component" value="Unassembled WGS sequence"/>
</dbReference>
<evidence type="ECO:0000256" key="8">
    <source>
        <dbReference type="SAM" id="Phobius"/>
    </source>
</evidence>
<keyword evidence="5 8" id="KW-0812">Transmembrane</keyword>
<keyword evidence="4" id="KW-1003">Cell membrane</keyword>
<feature type="transmembrane region" description="Helical" evidence="8">
    <location>
        <begin position="263"/>
        <end position="281"/>
    </location>
</feature>
<dbReference type="PANTHER" id="PTHR21716:SF53">
    <property type="entry name" value="PERMEASE PERM-RELATED"/>
    <property type="match status" value="1"/>
</dbReference>
<evidence type="ECO:0000256" key="1">
    <source>
        <dbReference type="ARBA" id="ARBA00004651"/>
    </source>
</evidence>
<feature type="transmembrane region" description="Helical" evidence="8">
    <location>
        <begin position="233"/>
        <end position="257"/>
    </location>
</feature>
<proteinExistence type="inferred from homology"/>
<feature type="transmembrane region" description="Helical" evidence="8">
    <location>
        <begin position="80"/>
        <end position="105"/>
    </location>
</feature>
<dbReference type="EMBL" id="FRAU01000004">
    <property type="protein sequence ID" value="SHK55095.1"/>
    <property type="molecule type" value="Genomic_DNA"/>
</dbReference>
<keyword evidence="3" id="KW-0813">Transport</keyword>
<dbReference type="InterPro" id="IPR002549">
    <property type="entry name" value="AI-2E-like"/>
</dbReference>
<feature type="transmembrane region" description="Helical" evidence="8">
    <location>
        <begin position="324"/>
        <end position="350"/>
    </location>
</feature>
<comment type="subcellular location">
    <subcellularLocation>
        <location evidence="1">Cell membrane</location>
        <topology evidence="1">Multi-pass membrane protein</topology>
    </subcellularLocation>
</comment>
<comment type="similarity">
    <text evidence="2">Belongs to the autoinducer-2 exporter (AI-2E) (TC 2.A.86) family.</text>
</comment>
<organism evidence="9 10">
    <name type="scientific">Rhodothermus profundi</name>
    <dbReference type="NCBI Taxonomy" id="633813"/>
    <lineage>
        <taxon>Bacteria</taxon>
        <taxon>Pseudomonadati</taxon>
        <taxon>Rhodothermota</taxon>
        <taxon>Rhodothermia</taxon>
        <taxon>Rhodothermales</taxon>
        <taxon>Rhodothermaceae</taxon>
        <taxon>Rhodothermus</taxon>
    </lineage>
</organism>
<evidence type="ECO:0000313" key="10">
    <source>
        <dbReference type="Proteomes" id="UP000185812"/>
    </source>
</evidence>
<dbReference type="OrthoDB" id="9793390at2"/>
<sequence length="372" mass="40754">MHQGESDAPIEQAAPVSAWQYLTRHWLGRLVMGLVLLGVAVWMVSYFTNLIVYLTVGLVLAYLLRPIVDLLQRVGLGRVPAILLTLLLVTGLLSLAFTSLVPFLARQLAELSQLISLASLQGAITQFEQWLARFFPIQPGTLMNALQQGFETLIRERQLASTIGSVLDLFTNLFYAVLVIPFVTFFALKDGTRLRRSLLRLVPNRYFELTLAVLDKLGANVGRYFRALLLQSLSVATLASVLLSLVGLRFAVAVGLFTGIANTIPYFGPLMGFLAGTLVGIAQTGDFSLVPEILVAMGLTQIADNVLFQPLIFSRAARAHPLIILFAVLVGAQLAGIIGMLLAIPLLTILRVTAEQIRWSVRNYRILNASAR</sequence>
<evidence type="ECO:0000256" key="6">
    <source>
        <dbReference type="ARBA" id="ARBA00022989"/>
    </source>
</evidence>
<evidence type="ECO:0000256" key="5">
    <source>
        <dbReference type="ARBA" id="ARBA00022692"/>
    </source>
</evidence>
<keyword evidence="7 8" id="KW-0472">Membrane</keyword>
<feature type="transmembrane region" description="Helical" evidence="8">
    <location>
        <begin position="169"/>
        <end position="188"/>
    </location>
</feature>
<dbReference type="Pfam" id="PF01594">
    <property type="entry name" value="AI-2E_transport"/>
    <property type="match status" value="1"/>
</dbReference>